<protein>
    <recommendedName>
        <fullName evidence="4">Putative glutamine transport system permease protein GlnP</fullName>
    </recommendedName>
</protein>
<dbReference type="PANTHER" id="PTHR30614:SF20">
    <property type="entry name" value="GLUTAMINE TRANSPORT SYSTEM PERMEASE PROTEIN GLNP"/>
    <property type="match status" value="1"/>
</dbReference>
<dbReference type="PROSITE" id="PS50928">
    <property type="entry name" value="ABC_TM1"/>
    <property type="match status" value="1"/>
</dbReference>
<evidence type="ECO:0000256" key="8">
    <source>
        <dbReference type="ARBA" id="ARBA00022970"/>
    </source>
</evidence>
<feature type="domain" description="ABC transmembrane type-1" evidence="12">
    <location>
        <begin position="22"/>
        <end position="210"/>
    </location>
</feature>
<dbReference type="GO" id="GO:0022857">
    <property type="term" value="F:transmembrane transporter activity"/>
    <property type="evidence" value="ECO:0007669"/>
    <property type="project" value="InterPro"/>
</dbReference>
<accession>A0A1T4NJF2</accession>
<dbReference type="InterPro" id="IPR010065">
    <property type="entry name" value="AA_ABC_transptr_permease_3TM"/>
</dbReference>
<proteinExistence type="inferred from homology"/>
<keyword evidence="10 11" id="KW-0472">Membrane</keyword>
<dbReference type="SUPFAM" id="SSF161098">
    <property type="entry name" value="MetI-like"/>
    <property type="match status" value="1"/>
</dbReference>
<dbReference type="Gene3D" id="1.10.3720.10">
    <property type="entry name" value="MetI-like"/>
    <property type="match status" value="1"/>
</dbReference>
<evidence type="ECO:0000256" key="11">
    <source>
        <dbReference type="RuleBase" id="RU363032"/>
    </source>
</evidence>
<evidence type="ECO:0000256" key="7">
    <source>
        <dbReference type="ARBA" id="ARBA00022692"/>
    </source>
</evidence>
<reference evidence="13 14" key="1">
    <citation type="submission" date="2017-02" db="EMBL/GenBank/DDBJ databases">
        <authorList>
            <person name="Peterson S.W."/>
        </authorList>
    </citation>
    <scope>NUCLEOTIDE SEQUENCE [LARGE SCALE GENOMIC DNA]</scope>
    <source>
        <strain evidence="13 14">ATCC BAA-909</strain>
    </source>
</reference>
<dbReference type="STRING" id="225004.SAMN02745152_01242"/>
<evidence type="ECO:0000256" key="2">
    <source>
        <dbReference type="ARBA" id="ARBA00004429"/>
    </source>
</evidence>
<gene>
    <name evidence="13" type="ORF">SAMN02745152_01242</name>
</gene>
<evidence type="ECO:0000256" key="3">
    <source>
        <dbReference type="ARBA" id="ARBA00010072"/>
    </source>
</evidence>
<dbReference type="PANTHER" id="PTHR30614">
    <property type="entry name" value="MEMBRANE COMPONENT OF AMINO ACID ABC TRANSPORTER"/>
    <property type="match status" value="1"/>
</dbReference>
<evidence type="ECO:0000256" key="1">
    <source>
        <dbReference type="ARBA" id="ARBA00003159"/>
    </source>
</evidence>
<name>A0A1T4NJF2_9SPIR</name>
<sequence>MLQKILEIMFSHGRWMMILQGLGTTLLIALCAVLMGTILGCIFAIFKLSNSKILNAISNVYTTLIRGIPMATQLMICYFVIFSPLGVRNTVLVAIISFGVNSGAYCTEIFRAGINGVDKGQMEAGRSLGLNWAQTMFAIIIPQAFKTILPTFASEFITLIKETSVASFIAVVDLQKACDNIRNATYNAWVPLLSCALVYLILTVGLTKIFSAIETKVAKSEKK</sequence>
<keyword evidence="14" id="KW-1185">Reference proteome</keyword>
<comment type="function">
    <text evidence="1">Part of the binding-protein-dependent transport system for glutamine; probably responsible for the translocation of the substrate across the membrane.</text>
</comment>
<feature type="transmembrane region" description="Helical" evidence="11">
    <location>
        <begin position="128"/>
        <end position="145"/>
    </location>
</feature>
<organism evidence="13 14">
    <name type="scientific">Treponema berlinense</name>
    <dbReference type="NCBI Taxonomy" id="225004"/>
    <lineage>
        <taxon>Bacteria</taxon>
        <taxon>Pseudomonadati</taxon>
        <taxon>Spirochaetota</taxon>
        <taxon>Spirochaetia</taxon>
        <taxon>Spirochaetales</taxon>
        <taxon>Treponemataceae</taxon>
        <taxon>Treponema</taxon>
    </lineage>
</organism>
<dbReference type="InterPro" id="IPR043429">
    <property type="entry name" value="ArtM/GltK/GlnP/TcyL/YhdX-like"/>
</dbReference>
<dbReference type="CDD" id="cd06261">
    <property type="entry name" value="TM_PBP2"/>
    <property type="match status" value="1"/>
</dbReference>
<dbReference type="RefSeq" id="WP_234969934.1">
    <property type="nucleotide sequence ID" value="NZ_CAMCOW010000001.1"/>
</dbReference>
<keyword evidence="7 11" id="KW-0812">Transmembrane</keyword>
<dbReference type="GO" id="GO:0043190">
    <property type="term" value="C:ATP-binding cassette (ABC) transporter complex"/>
    <property type="evidence" value="ECO:0007669"/>
    <property type="project" value="InterPro"/>
</dbReference>
<dbReference type="Proteomes" id="UP000190395">
    <property type="component" value="Unassembled WGS sequence"/>
</dbReference>
<dbReference type="InterPro" id="IPR035906">
    <property type="entry name" value="MetI-like_sf"/>
</dbReference>
<evidence type="ECO:0000256" key="9">
    <source>
        <dbReference type="ARBA" id="ARBA00022989"/>
    </source>
</evidence>
<dbReference type="GeneID" id="303367484"/>
<comment type="similarity">
    <text evidence="3">Belongs to the binding-protein-dependent transport system permease family. HisMQ subfamily.</text>
</comment>
<feature type="transmembrane region" description="Helical" evidence="11">
    <location>
        <begin position="189"/>
        <end position="213"/>
    </location>
</feature>
<evidence type="ECO:0000256" key="4">
    <source>
        <dbReference type="ARBA" id="ARBA00016506"/>
    </source>
</evidence>
<feature type="transmembrane region" description="Helical" evidence="11">
    <location>
        <begin position="87"/>
        <end position="107"/>
    </location>
</feature>
<dbReference type="GO" id="GO:0006865">
    <property type="term" value="P:amino acid transport"/>
    <property type="evidence" value="ECO:0007669"/>
    <property type="project" value="UniProtKB-KW"/>
</dbReference>
<evidence type="ECO:0000256" key="6">
    <source>
        <dbReference type="ARBA" id="ARBA00022475"/>
    </source>
</evidence>
<evidence type="ECO:0000256" key="5">
    <source>
        <dbReference type="ARBA" id="ARBA00022448"/>
    </source>
</evidence>
<dbReference type="NCBIfam" id="TIGR01726">
    <property type="entry name" value="HEQRo_perm_3TM"/>
    <property type="match status" value="1"/>
</dbReference>
<dbReference type="Pfam" id="PF00528">
    <property type="entry name" value="BPD_transp_1"/>
    <property type="match status" value="1"/>
</dbReference>
<feature type="transmembrane region" description="Helical" evidence="11">
    <location>
        <begin position="26"/>
        <end position="48"/>
    </location>
</feature>
<dbReference type="AlphaFoldDB" id="A0A1T4NJF2"/>
<dbReference type="InterPro" id="IPR000515">
    <property type="entry name" value="MetI-like"/>
</dbReference>
<keyword evidence="5 11" id="KW-0813">Transport</keyword>
<keyword evidence="8" id="KW-0029">Amino-acid transport</keyword>
<keyword evidence="9 11" id="KW-1133">Transmembrane helix</keyword>
<evidence type="ECO:0000259" key="12">
    <source>
        <dbReference type="PROSITE" id="PS50928"/>
    </source>
</evidence>
<evidence type="ECO:0000313" key="14">
    <source>
        <dbReference type="Proteomes" id="UP000190395"/>
    </source>
</evidence>
<comment type="subcellular location">
    <subcellularLocation>
        <location evidence="2">Cell inner membrane</location>
        <topology evidence="2">Multi-pass membrane protein</topology>
    </subcellularLocation>
    <subcellularLocation>
        <location evidence="11">Cell membrane</location>
        <topology evidence="11">Multi-pass membrane protein</topology>
    </subcellularLocation>
</comment>
<dbReference type="EMBL" id="FUXC01000006">
    <property type="protein sequence ID" value="SJZ79420.1"/>
    <property type="molecule type" value="Genomic_DNA"/>
</dbReference>
<feature type="transmembrane region" description="Helical" evidence="11">
    <location>
        <begin position="60"/>
        <end position="81"/>
    </location>
</feature>
<dbReference type="FunFam" id="1.10.3720.10:FF:000033">
    <property type="entry name" value="Polar amino acid ABC transporter permease"/>
    <property type="match status" value="1"/>
</dbReference>
<evidence type="ECO:0000256" key="10">
    <source>
        <dbReference type="ARBA" id="ARBA00023136"/>
    </source>
</evidence>
<keyword evidence="6" id="KW-1003">Cell membrane</keyword>
<evidence type="ECO:0000313" key="13">
    <source>
        <dbReference type="EMBL" id="SJZ79420.1"/>
    </source>
</evidence>